<name>A0A2V3IL35_9FLOR</name>
<sequence>MFSAFVTSAPLPLSSVSTFSTCPLSHGKRGEDQTLSPVAPVTMRCRRDLKKEKSLRNLEYARMHRKRLPRRVNRRAVQQAVQNEDNEYLSSVFDTIRFGTQAEKPKEKQPANSS</sequence>
<gene>
    <name evidence="1" type="ORF">BWQ96_07480</name>
</gene>
<dbReference type="Proteomes" id="UP000247409">
    <property type="component" value="Unassembled WGS sequence"/>
</dbReference>
<dbReference type="AlphaFoldDB" id="A0A2V3IL35"/>
<comment type="caution">
    <text evidence="1">The sequence shown here is derived from an EMBL/GenBank/DDBJ whole genome shotgun (WGS) entry which is preliminary data.</text>
</comment>
<dbReference type="EMBL" id="NBIV01000150">
    <property type="protein sequence ID" value="PXF42773.1"/>
    <property type="molecule type" value="Genomic_DNA"/>
</dbReference>
<organism evidence="1 2">
    <name type="scientific">Gracilariopsis chorda</name>
    <dbReference type="NCBI Taxonomy" id="448386"/>
    <lineage>
        <taxon>Eukaryota</taxon>
        <taxon>Rhodophyta</taxon>
        <taxon>Florideophyceae</taxon>
        <taxon>Rhodymeniophycidae</taxon>
        <taxon>Gracilariales</taxon>
        <taxon>Gracilariaceae</taxon>
        <taxon>Gracilariopsis</taxon>
    </lineage>
</organism>
<proteinExistence type="predicted"/>
<dbReference type="OrthoDB" id="5978at2759"/>
<evidence type="ECO:0000313" key="2">
    <source>
        <dbReference type="Proteomes" id="UP000247409"/>
    </source>
</evidence>
<keyword evidence="2" id="KW-1185">Reference proteome</keyword>
<protein>
    <submittedName>
        <fullName evidence="1">Uncharacterized protein</fullName>
    </submittedName>
</protein>
<evidence type="ECO:0000313" key="1">
    <source>
        <dbReference type="EMBL" id="PXF42773.1"/>
    </source>
</evidence>
<accession>A0A2V3IL35</accession>
<reference evidence="1 2" key="1">
    <citation type="journal article" date="2018" name="Mol. Biol. Evol.">
        <title>Analysis of the draft genome of the red seaweed Gracilariopsis chorda provides insights into genome size evolution in Rhodophyta.</title>
        <authorList>
            <person name="Lee J."/>
            <person name="Yang E.C."/>
            <person name="Graf L."/>
            <person name="Yang J.H."/>
            <person name="Qiu H."/>
            <person name="Zel Zion U."/>
            <person name="Chan C.X."/>
            <person name="Stephens T.G."/>
            <person name="Weber A.P.M."/>
            <person name="Boo G.H."/>
            <person name="Boo S.M."/>
            <person name="Kim K.M."/>
            <person name="Shin Y."/>
            <person name="Jung M."/>
            <person name="Lee S.J."/>
            <person name="Yim H.S."/>
            <person name="Lee J.H."/>
            <person name="Bhattacharya D."/>
            <person name="Yoon H.S."/>
        </authorList>
    </citation>
    <scope>NUCLEOTIDE SEQUENCE [LARGE SCALE GENOMIC DNA]</scope>
    <source>
        <strain evidence="1 2">SKKU-2015</strain>
        <tissue evidence="1">Whole body</tissue>
    </source>
</reference>